<dbReference type="InterPro" id="IPR053912">
    <property type="entry name" value="PGAP2IP_TM_1nd"/>
</dbReference>
<dbReference type="Pfam" id="PF23226">
    <property type="entry name" value="Exo_endo_phos_PGAP2IP"/>
    <property type="match status" value="1"/>
</dbReference>
<feature type="domain" description="PGAP2IP C-terminal nuclease-like" evidence="5">
    <location>
        <begin position="723"/>
        <end position="958"/>
    </location>
</feature>
<dbReference type="InterPro" id="IPR057315">
    <property type="entry name" value="Exo_endo_phos_PGAP2IP_C"/>
</dbReference>
<reference evidence="7" key="1">
    <citation type="submission" date="2024-04" db="EMBL/GenBank/DDBJ databases">
        <authorList>
            <person name="Shaw F."/>
            <person name="Minotto A."/>
        </authorList>
    </citation>
    <scope>NUCLEOTIDE SEQUENCE [LARGE SCALE GENOMIC DNA]</scope>
</reference>
<dbReference type="SUPFAM" id="SSF56219">
    <property type="entry name" value="DNase I-like"/>
    <property type="match status" value="1"/>
</dbReference>
<keyword evidence="1" id="KW-0812">Transmembrane</keyword>
<evidence type="ECO:0000259" key="3">
    <source>
        <dbReference type="Pfam" id="PF23021"/>
    </source>
</evidence>
<dbReference type="InterPro" id="IPR051916">
    <property type="entry name" value="GPI-anchor_lipid_remodeler"/>
</dbReference>
<gene>
    <name evidence="6" type="ORF">GFSPODELE1_LOCUS10521</name>
</gene>
<dbReference type="InterPro" id="IPR019402">
    <property type="entry name" value="CWH43_N"/>
</dbReference>
<feature type="domain" description="PGAP2IP first transmembrane" evidence="4">
    <location>
        <begin position="311"/>
        <end position="464"/>
    </location>
</feature>
<feature type="domain" description="PGAP2IP second transmembrane" evidence="3">
    <location>
        <begin position="493"/>
        <end position="671"/>
    </location>
</feature>
<feature type="transmembrane region" description="Helical" evidence="1">
    <location>
        <begin position="106"/>
        <end position="124"/>
    </location>
</feature>
<dbReference type="Pfam" id="PF10277">
    <property type="entry name" value="Frag1"/>
    <property type="match status" value="1"/>
</dbReference>
<evidence type="ECO:0000313" key="7">
    <source>
        <dbReference type="Proteomes" id="UP001497453"/>
    </source>
</evidence>
<dbReference type="PANTHER" id="PTHR14859:SF1">
    <property type="entry name" value="PGAP2-INTERACTING PROTEIN"/>
    <property type="match status" value="1"/>
</dbReference>
<evidence type="ECO:0000256" key="1">
    <source>
        <dbReference type="SAM" id="Phobius"/>
    </source>
</evidence>
<feature type="transmembrane region" description="Helical" evidence="1">
    <location>
        <begin position="169"/>
        <end position="185"/>
    </location>
</feature>
<keyword evidence="7" id="KW-1185">Reference proteome</keyword>
<protein>
    <recommendedName>
        <fullName evidence="8">Calcofluor white hypersensitive protein</fullName>
    </recommendedName>
</protein>
<keyword evidence="1" id="KW-0472">Membrane</keyword>
<organism evidence="6 7">
    <name type="scientific">Somion occarium</name>
    <dbReference type="NCBI Taxonomy" id="3059160"/>
    <lineage>
        <taxon>Eukaryota</taxon>
        <taxon>Fungi</taxon>
        <taxon>Dikarya</taxon>
        <taxon>Basidiomycota</taxon>
        <taxon>Agaricomycotina</taxon>
        <taxon>Agaricomycetes</taxon>
        <taxon>Polyporales</taxon>
        <taxon>Cerrenaceae</taxon>
        <taxon>Somion</taxon>
    </lineage>
</organism>
<evidence type="ECO:0000259" key="2">
    <source>
        <dbReference type="Pfam" id="PF10277"/>
    </source>
</evidence>
<dbReference type="Pfam" id="PF23022">
    <property type="entry name" value="6TM_1st_PGAP2IP"/>
    <property type="match status" value="1"/>
</dbReference>
<evidence type="ECO:0008006" key="8">
    <source>
        <dbReference type="Google" id="ProtNLM"/>
    </source>
</evidence>
<dbReference type="EMBL" id="OZ037952">
    <property type="protein sequence ID" value="CAL1715979.1"/>
    <property type="molecule type" value="Genomic_DNA"/>
</dbReference>
<dbReference type="Pfam" id="PF23021">
    <property type="entry name" value="6TM_2nd_PGAP2IP"/>
    <property type="match status" value="1"/>
</dbReference>
<evidence type="ECO:0000259" key="5">
    <source>
        <dbReference type="Pfam" id="PF23226"/>
    </source>
</evidence>
<feature type="transmembrane region" description="Helical" evidence="1">
    <location>
        <begin position="136"/>
        <end position="157"/>
    </location>
</feature>
<dbReference type="Gene3D" id="3.60.10.10">
    <property type="entry name" value="Endonuclease/exonuclease/phosphatase"/>
    <property type="match status" value="1"/>
</dbReference>
<feature type="domain" description="CWH43-like N-terminal" evidence="2">
    <location>
        <begin position="16"/>
        <end position="223"/>
    </location>
</feature>
<sequence length="1090" mass="123169">MSSRRGRSRLTLDAAHIVVVHTYLAFSAFFSALIIGCVLHYRKIVKNGVAGYPEEWFPSVSATIGDWYPERNIFQILIALNSGPRFALVFLQYYLQRSAYSSLPGFLLFVGTLRTLSCGGWVYITSSDDHDWHDILMIMYIVCNIPWMFGSIAATPAQNTTSRKRKQRIAAAFWLALLPMIYFFIQHKVHRIPGAYTRYSFFEWSLIILDIMFDSVAASDFRAANLQISIGISLDSPTTRDSHNIANKANIDVAIEKANPVVNGKGDENPVTYPQQQVKTAKAPNKTSNLNAVANRLQPTVNFLCDLYLSFVHWSVFTSLTPTLFYFSVWELGIAGHEFSLLSTLSPLLLRYPVVLDVASMKIGRTLLHILTLFGLLAYASKNPLARLLIVAFANAALSIGVAVDWSAPVCGVGYQATITGLGFLLTSVSKHANHSNIPIWPIVNEASGGYNKTGIALACFAIYNIYTRSSPSDELPMEKKDPIATAPITARKYWILDAFGLGSLIFSLHSLLADPSTLIAWSWTGYPIKGPVPHLHGSLTHIAQAVGLLIPLVLSSLGSSWDPLTHPLWFVYGGLSTCVMYSYSDWLGYFGGLNLTVFLMSIIPVILFRAASSGSVAKTYSIAMLVVSLFYVTSVFTVAYAFVPGGQYFRERTNFILLAQFLLLAPAFRWPRSTLPPVTFTLSKSLRSRAQYSLAIMTILSLVTTVYRWPTRMPQPHRPGPRILRTGIWTVHFGIDNEGRDSQRRIRDLVRDMQLDVFGLLETDLHRPVFGNRDLTRVIVEDLGYYVDIGPGPNKHTWGAVLFSKFPIINSTHHLLPSPHGELAPAIHAVLDVFGTPVNVVVVHNGQEETPLDRELQSKEVARIMSETYPQPFIFLGYVVTKPHTPRPAPYEILVTDGRMHDIDQADLDRWCEYILYRGLYRTAYARVSRSTITDTELQIGQFQLPKYGHTVTNETEPARYLRAWREEMPVDHWFPDEYYQQRGGVRGHYYHVFNTPLYYKLPEAHLHFRLYLHPHYRCPVPPQTPLPLPRYRHLHCCPLLLRRFQLLLLRSPPPLQCSPFQRRTYRDLSNRSCHSVVRKNPRVTVLWA</sequence>
<proteinExistence type="predicted"/>
<dbReference type="InterPro" id="IPR036691">
    <property type="entry name" value="Endo/exonu/phosph_ase_sf"/>
</dbReference>
<evidence type="ECO:0000259" key="4">
    <source>
        <dbReference type="Pfam" id="PF23022"/>
    </source>
</evidence>
<dbReference type="InterPro" id="IPR053911">
    <property type="entry name" value="PGAP2IP_TM_2nd"/>
</dbReference>
<accession>A0ABP1E9T7</accession>
<feature type="transmembrane region" description="Helical" evidence="1">
    <location>
        <begin position="590"/>
        <end position="609"/>
    </location>
</feature>
<evidence type="ECO:0000313" key="6">
    <source>
        <dbReference type="EMBL" id="CAL1715979.1"/>
    </source>
</evidence>
<feature type="transmembrane region" description="Helical" evidence="1">
    <location>
        <begin position="621"/>
        <end position="644"/>
    </location>
</feature>
<name>A0ABP1E9T7_9APHY</name>
<dbReference type="Proteomes" id="UP001497453">
    <property type="component" value="Chromosome 9"/>
</dbReference>
<keyword evidence="1" id="KW-1133">Transmembrane helix</keyword>
<dbReference type="PANTHER" id="PTHR14859">
    <property type="entry name" value="CALCOFLUOR WHITE HYPERSENSITIVE PROTEIN PRECURSOR"/>
    <property type="match status" value="1"/>
</dbReference>
<feature type="transmembrane region" description="Helical" evidence="1">
    <location>
        <begin position="12"/>
        <end position="41"/>
    </location>
</feature>